<keyword evidence="4" id="KW-0808">Transferase</keyword>
<dbReference type="PANTHER" id="PTHR43197:SF1">
    <property type="entry name" value="UTP--GLUCOSE-1-PHOSPHATE URIDYLYLTRANSFERASE"/>
    <property type="match status" value="1"/>
</dbReference>
<evidence type="ECO:0000256" key="3">
    <source>
        <dbReference type="ARBA" id="ARBA00019048"/>
    </source>
</evidence>
<dbReference type="Proteomes" id="UP000006208">
    <property type="component" value="Unassembled WGS sequence"/>
</dbReference>
<evidence type="ECO:0000313" key="11">
    <source>
        <dbReference type="EMBL" id="EEG99057.1"/>
    </source>
</evidence>
<evidence type="ECO:0000256" key="2">
    <source>
        <dbReference type="ARBA" id="ARBA00012415"/>
    </source>
</evidence>
<dbReference type="CDD" id="cd02541">
    <property type="entry name" value="UGPase_prokaryotic"/>
    <property type="match status" value="1"/>
</dbReference>
<reference evidence="11 12" key="1">
    <citation type="submission" date="2009-03" db="EMBL/GenBank/DDBJ databases">
        <authorList>
            <person name="Fraser-Liggett C.M."/>
            <person name="Mongodin E.F."/>
            <person name="Casjens B."/>
            <person name="Dunn J."/>
            <person name="Luft B."/>
            <person name="Qiu W."/>
            <person name="Schutzer S."/>
            <person name="Sebastian Y."/>
        </authorList>
    </citation>
    <scope>NUCLEOTIDE SEQUENCE [LARGE SCALE GENOMIC DNA]</scope>
    <source>
        <strain evidence="11 12">118a</strain>
    </source>
</reference>
<protein>
    <recommendedName>
        <fullName evidence="3">UTP--glucose-1-phosphate uridylyltransferase</fullName>
        <ecNumber evidence="2">2.7.7.9</ecNumber>
    </recommendedName>
    <alternativeName>
        <fullName evidence="6">Alpha-D-glucosyl-1-phosphate uridylyltransferase</fullName>
    </alternativeName>
    <alternativeName>
        <fullName evidence="7">UDP-glucose pyrophosphorylase</fullName>
    </alternativeName>
    <alternativeName>
        <fullName evidence="8">Uridine diphosphoglucose pyrophosphorylase</fullName>
    </alternativeName>
</protein>
<evidence type="ECO:0000259" key="10">
    <source>
        <dbReference type="Pfam" id="PF00483"/>
    </source>
</evidence>
<keyword evidence="5" id="KW-0548">Nucleotidyltransferase</keyword>
<accession>A0A7U8EZJ3</accession>
<dbReference type="InterPro" id="IPR005835">
    <property type="entry name" value="NTP_transferase_dom"/>
</dbReference>
<feature type="domain" description="Nucleotidyl transferase" evidence="10">
    <location>
        <begin position="47"/>
        <end position="302"/>
    </location>
</feature>
<evidence type="ECO:0000256" key="5">
    <source>
        <dbReference type="ARBA" id="ARBA00022695"/>
    </source>
</evidence>
<dbReference type="InterPro" id="IPR029044">
    <property type="entry name" value="Nucleotide-diphossugar_trans"/>
</dbReference>
<evidence type="ECO:0000256" key="1">
    <source>
        <dbReference type="ARBA" id="ARBA00006890"/>
    </source>
</evidence>
<evidence type="ECO:0000256" key="8">
    <source>
        <dbReference type="ARBA" id="ARBA00032341"/>
    </source>
</evidence>
<dbReference type="GO" id="GO:0003983">
    <property type="term" value="F:UTP:glucose-1-phosphate uridylyltransferase activity"/>
    <property type="evidence" value="ECO:0007669"/>
    <property type="project" value="UniProtKB-EC"/>
</dbReference>
<dbReference type="Gene3D" id="3.90.550.10">
    <property type="entry name" value="Spore Coat Polysaccharide Biosynthesis Protein SpsA, Chain A"/>
    <property type="match status" value="1"/>
</dbReference>
<dbReference type="EC" id="2.7.7.9" evidence="2"/>
<dbReference type="SUPFAM" id="SSF53448">
    <property type="entry name" value="Nucleotide-diphospho-sugar transferases"/>
    <property type="match status" value="1"/>
</dbReference>
<dbReference type="PANTHER" id="PTHR43197">
    <property type="entry name" value="UTP--GLUCOSE-1-PHOSPHATE URIDYLYLTRANSFERASE"/>
    <property type="match status" value="1"/>
</dbReference>
<evidence type="ECO:0000256" key="9">
    <source>
        <dbReference type="ARBA" id="ARBA00048128"/>
    </source>
</evidence>
<sequence>MGNKIFLPLYLPELTYINKNFKTILKNNEYIKLNFCYNLILREKNMKGIILAAGYGTRFLPITKTIPKEMLPILNKPAIDYIIQEFIDSGIKDILLISSRRKKVLEDYFDREIELENIFLKENKKDELEKIRSKKINISFIRQKEMLGTGNALLYAKPWINREPVVVAYPDDLCIGNPPLSLQLIKLYEKTGKNIISIIENPENINRYGVIDLYKDEIHVKNIVEKPKIGSEPSNKASIGRFLYNYEFFEHLEEGFKLHKKGEYYHIYALKKLMDQKKVLYKNIEGKRIDIGTLEGYLEAIINSAKKDKNLMEIIKKGINENN</sequence>
<dbReference type="GO" id="GO:0006011">
    <property type="term" value="P:UDP-alpha-D-glucose metabolic process"/>
    <property type="evidence" value="ECO:0007669"/>
    <property type="project" value="InterPro"/>
</dbReference>
<evidence type="ECO:0000256" key="7">
    <source>
        <dbReference type="ARBA" id="ARBA00031959"/>
    </source>
</evidence>
<comment type="similarity">
    <text evidence="1">Belongs to the UDPGP type 2 family.</text>
</comment>
<dbReference type="AlphaFoldDB" id="A0A7U8EZJ3"/>
<dbReference type="InterPro" id="IPR005771">
    <property type="entry name" value="GalU_uridylyltTrfase_bac/arc"/>
</dbReference>
<dbReference type="Pfam" id="PF00483">
    <property type="entry name" value="NTP_transferase"/>
    <property type="match status" value="1"/>
</dbReference>
<proteinExistence type="inferred from homology"/>
<evidence type="ECO:0000256" key="6">
    <source>
        <dbReference type="ARBA" id="ARBA00031455"/>
    </source>
</evidence>
<organism evidence="11 12">
    <name type="scientific">Borreliella burgdorferi 118a</name>
    <dbReference type="NCBI Taxonomy" id="476210"/>
    <lineage>
        <taxon>Bacteria</taxon>
        <taxon>Pseudomonadati</taxon>
        <taxon>Spirochaetota</taxon>
        <taxon>Spirochaetia</taxon>
        <taxon>Spirochaetales</taxon>
        <taxon>Borreliaceae</taxon>
        <taxon>Borreliella</taxon>
    </lineage>
</organism>
<gene>
    <name evidence="11" type="primary">galU</name>
    <name evidence="11" type="ORF">BBU118A_0212</name>
</gene>
<name>A0A7U8EZJ3_BORBG</name>
<comment type="caution">
    <text evidence="11">The sequence shown here is derived from an EMBL/GenBank/DDBJ whole genome shotgun (WGS) entry which is preliminary data.</text>
</comment>
<evidence type="ECO:0000256" key="4">
    <source>
        <dbReference type="ARBA" id="ARBA00022679"/>
    </source>
</evidence>
<evidence type="ECO:0000313" key="12">
    <source>
        <dbReference type="Proteomes" id="UP000006208"/>
    </source>
</evidence>
<dbReference type="EMBL" id="ABGI02000003">
    <property type="protein sequence ID" value="EEG99057.1"/>
    <property type="molecule type" value="Genomic_DNA"/>
</dbReference>
<comment type="catalytic activity">
    <reaction evidence="9">
        <text>alpha-D-glucose 1-phosphate + UTP + H(+) = UDP-alpha-D-glucose + diphosphate</text>
        <dbReference type="Rhea" id="RHEA:19889"/>
        <dbReference type="ChEBI" id="CHEBI:15378"/>
        <dbReference type="ChEBI" id="CHEBI:33019"/>
        <dbReference type="ChEBI" id="CHEBI:46398"/>
        <dbReference type="ChEBI" id="CHEBI:58601"/>
        <dbReference type="ChEBI" id="CHEBI:58885"/>
        <dbReference type="EC" id="2.7.7.9"/>
    </reaction>
</comment>